<dbReference type="EMBL" id="NMUH01001233">
    <property type="protein sequence ID" value="MQL90349.1"/>
    <property type="molecule type" value="Genomic_DNA"/>
</dbReference>
<evidence type="ECO:0000313" key="2">
    <source>
        <dbReference type="Proteomes" id="UP000652761"/>
    </source>
</evidence>
<protein>
    <submittedName>
        <fullName evidence="1">Uncharacterized protein</fullName>
    </submittedName>
</protein>
<name>A0A843VFX3_COLES</name>
<evidence type="ECO:0000313" key="1">
    <source>
        <dbReference type="EMBL" id="MQL90349.1"/>
    </source>
</evidence>
<organism evidence="1 2">
    <name type="scientific">Colocasia esculenta</name>
    <name type="common">Wild taro</name>
    <name type="synonym">Arum esculentum</name>
    <dbReference type="NCBI Taxonomy" id="4460"/>
    <lineage>
        <taxon>Eukaryota</taxon>
        <taxon>Viridiplantae</taxon>
        <taxon>Streptophyta</taxon>
        <taxon>Embryophyta</taxon>
        <taxon>Tracheophyta</taxon>
        <taxon>Spermatophyta</taxon>
        <taxon>Magnoliopsida</taxon>
        <taxon>Liliopsida</taxon>
        <taxon>Araceae</taxon>
        <taxon>Aroideae</taxon>
        <taxon>Colocasieae</taxon>
        <taxon>Colocasia</taxon>
    </lineage>
</organism>
<dbReference type="Proteomes" id="UP000652761">
    <property type="component" value="Unassembled WGS sequence"/>
</dbReference>
<reference evidence="1" key="1">
    <citation type="submission" date="2017-07" db="EMBL/GenBank/DDBJ databases">
        <title>Taro Niue Genome Assembly and Annotation.</title>
        <authorList>
            <person name="Atibalentja N."/>
            <person name="Keating K."/>
            <person name="Fields C.J."/>
        </authorList>
    </citation>
    <scope>NUCLEOTIDE SEQUENCE</scope>
    <source>
        <strain evidence="1">Niue_2</strain>
        <tissue evidence="1">Leaf</tissue>
    </source>
</reference>
<accession>A0A843VFX3</accession>
<keyword evidence="2" id="KW-1185">Reference proteome</keyword>
<dbReference type="AlphaFoldDB" id="A0A843VFX3"/>
<comment type="caution">
    <text evidence="1">The sequence shown here is derived from an EMBL/GenBank/DDBJ whole genome shotgun (WGS) entry which is preliminary data.</text>
</comment>
<proteinExistence type="predicted"/>
<sequence>MASGRRLQDNRLQQSTSRPKAVEVLKAFNFSHPRTGDFTFLSEGHYCPYKSRLWRPNLPVYKVGQILLVP</sequence>
<gene>
    <name evidence="1" type="ORF">Taro_022941</name>
</gene>